<name>W2LX40_PHYNI</name>
<reference evidence="3 5" key="3">
    <citation type="submission" date="2013-11" db="EMBL/GenBank/DDBJ databases">
        <title>The Genome Sequence of Phytophthora parasitica CJ05E6.</title>
        <authorList>
            <consortium name="The Broad Institute Genomics Platform"/>
            <person name="Russ C."/>
            <person name="Tyler B."/>
            <person name="Panabieres F."/>
            <person name="Shan W."/>
            <person name="Tripathy S."/>
            <person name="Grunwald N."/>
            <person name="Machado M."/>
            <person name="Johnson C.S."/>
            <person name="Arredondo F."/>
            <person name="Hong C."/>
            <person name="Coffey M."/>
            <person name="Young S.K."/>
            <person name="Zeng Q."/>
            <person name="Gargeya S."/>
            <person name="Fitzgerald M."/>
            <person name="Abouelleil A."/>
            <person name="Alvarado L."/>
            <person name="Chapman S.B."/>
            <person name="Gainer-Dewar J."/>
            <person name="Goldberg J."/>
            <person name="Griggs A."/>
            <person name="Gujja S."/>
            <person name="Hansen M."/>
            <person name="Howarth C."/>
            <person name="Imamovic A."/>
            <person name="Ireland A."/>
            <person name="Larimer J."/>
            <person name="McCowan C."/>
            <person name="Murphy C."/>
            <person name="Pearson M."/>
            <person name="Poon T.W."/>
            <person name="Priest M."/>
            <person name="Roberts A."/>
            <person name="Saif S."/>
            <person name="Shea T."/>
            <person name="Sykes S."/>
            <person name="Wortman J."/>
            <person name="Nusbaum C."/>
            <person name="Birren B."/>
        </authorList>
    </citation>
    <scope>NUCLEOTIDE SEQUENCE [LARGE SCALE GENOMIC DNA]</scope>
    <source>
        <strain evidence="3 5">CJ05E6</strain>
    </source>
</reference>
<dbReference type="Proteomes" id="UP000054423">
    <property type="component" value="Unassembled WGS sequence"/>
</dbReference>
<keyword evidence="1" id="KW-0732">Signal</keyword>
<gene>
    <name evidence="2" type="ORF">L915_01519</name>
    <name evidence="3" type="ORF">L916_01493</name>
    <name evidence="4" type="ORF">L917_01474</name>
</gene>
<protein>
    <recommendedName>
        <fullName evidence="6">RxLR effector protein</fullName>
    </recommendedName>
</protein>
<dbReference type="EMBL" id="KI677527">
    <property type="protein sequence ID" value="ETM01997.1"/>
    <property type="molecule type" value="Genomic_DNA"/>
</dbReference>
<evidence type="ECO:0000313" key="4">
    <source>
        <dbReference type="EMBL" id="ETM01997.1"/>
    </source>
</evidence>
<evidence type="ECO:0000313" key="2">
    <source>
        <dbReference type="EMBL" id="ETK95567.1"/>
    </source>
</evidence>
<feature type="chain" id="PRO_5014315429" description="RxLR effector protein" evidence="1">
    <location>
        <begin position="23"/>
        <end position="48"/>
    </location>
</feature>
<evidence type="ECO:0000313" key="3">
    <source>
        <dbReference type="EMBL" id="ETL48957.1"/>
    </source>
</evidence>
<reference evidence="4" key="1">
    <citation type="submission" date="2013-11" db="EMBL/GenBank/DDBJ databases">
        <title>The Genome Sequence of Phytophthora parasitica CHvinca01.</title>
        <authorList>
            <consortium name="The Broad Institute Genomics Platform"/>
            <person name="Russ C."/>
            <person name="Tyler B."/>
            <person name="Panabieres F."/>
            <person name="Shan W."/>
            <person name="Tripathy S."/>
            <person name="Grunwald N."/>
            <person name="Machado M."/>
            <person name="Johnson C.S."/>
            <person name="Arredondo F."/>
            <person name="Hong C."/>
            <person name="Coffey M."/>
            <person name="Young S.K."/>
            <person name="Zeng Q."/>
            <person name="Gargeya S."/>
            <person name="Fitzgerald M."/>
            <person name="Abouelleil A."/>
            <person name="Alvarado L."/>
            <person name="Chapman S.B."/>
            <person name="Gainer-Dewar J."/>
            <person name="Goldberg J."/>
            <person name="Griggs A."/>
            <person name="Gujja S."/>
            <person name="Hansen M."/>
            <person name="Howarth C."/>
            <person name="Imamovic A."/>
            <person name="Ireland A."/>
            <person name="Larimer J."/>
            <person name="McCowan C."/>
            <person name="Murphy C."/>
            <person name="Pearson M."/>
            <person name="Poon T.W."/>
            <person name="Priest M."/>
            <person name="Roberts A."/>
            <person name="Saif S."/>
            <person name="Shea T."/>
            <person name="Sykes S."/>
            <person name="Wortman J."/>
            <person name="Nusbaum C."/>
            <person name="Birren B."/>
        </authorList>
    </citation>
    <scope>NUCLEOTIDE SEQUENCE [LARGE SCALE GENOMIC DNA]</scope>
    <source>
        <strain evidence="4">CHvinca01</strain>
    </source>
</reference>
<dbReference type="EMBL" id="KI670735">
    <property type="protein sequence ID" value="ETL48957.1"/>
    <property type="molecule type" value="Genomic_DNA"/>
</dbReference>
<organism evidence="4">
    <name type="scientific">Phytophthora nicotianae</name>
    <name type="common">Potato buckeye rot agent</name>
    <name type="synonym">Phytophthora parasitica</name>
    <dbReference type="NCBI Taxonomy" id="4792"/>
    <lineage>
        <taxon>Eukaryota</taxon>
        <taxon>Sar</taxon>
        <taxon>Stramenopiles</taxon>
        <taxon>Oomycota</taxon>
        <taxon>Peronosporomycetes</taxon>
        <taxon>Peronosporales</taxon>
        <taxon>Peronosporaceae</taxon>
        <taxon>Phytophthora</taxon>
    </lineage>
</organism>
<feature type="signal peptide" evidence="1">
    <location>
        <begin position="1"/>
        <end position="22"/>
    </location>
</feature>
<proteinExistence type="predicted"/>
<dbReference type="EMBL" id="KI684266">
    <property type="protein sequence ID" value="ETK95567.1"/>
    <property type="molecule type" value="Genomic_DNA"/>
</dbReference>
<evidence type="ECO:0008006" key="6">
    <source>
        <dbReference type="Google" id="ProtNLM"/>
    </source>
</evidence>
<evidence type="ECO:0000256" key="1">
    <source>
        <dbReference type="SAM" id="SignalP"/>
    </source>
</evidence>
<dbReference type="Proteomes" id="UP000053864">
    <property type="component" value="Unassembled WGS sequence"/>
</dbReference>
<reference evidence="2" key="2">
    <citation type="submission" date="2013-11" db="EMBL/GenBank/DDBJ databases">
        <title>The Genome Sequence of Phytophthora parasitica CJ02B3.</title>
        <authorList>
            <consortium name="The Broad Institute Genomics Platform"/>
            <person name="Russ C."/>
            <person name="Tyler B."/>
            <person name="Panabieres F."/>
            <person name="Shan W."/>
            <person name="Tripathy S."/>
            <person name="Grunwald N."/>
            <person name="Machado M."/>
            <person name="Johnson C.S."/>
            <person name="Arredondo F."/>
            <person name="Hong C."/>
            <person name="Coffey M."/>
            <person name="Young S.K."/>
            <person name="Zeng Q."/>
            <person name="Gargeya S."/>
            <person name="Fitzgerald M."/>
            <person name="Abouelleil A."/>
            <person name="Alvarado L."/>
            <person name="Chapman S.B."/>
            <person name="Gainer-Dewar J."/>
            <person name="Goldberg J."/>
            <person name="Griggs A."/>
            <person name="Gujja S."/>
            <person name="Hansen M."/>
            <person name="Howarth C."/>
            <person name="Imamovic A."/>
            <person name="Ireland A."/>
            <person name="Larimer J."/>
            <person name="McCowan C."/>
            <person name="Murphy C."/>
            <person name="Pearson M."/>
            <person name="Poon T.W."/>
            <person name="Priest M."/>
            <person name="Roberts A."/>
            <person name="Saif S."/>
            <person name="Shea T."/>
            <person name="Sykes S."/>
            <person name="Wortman J."/>
            <person name="Nusbaum C."/>
            <person name="Birren B."/>
        </authorList>
    </citation>
    <scope>NUCLEOTIDE SEQUENCE [LARGE SCALE GENOMIC DNA]</scope>
    <source>
        <strain evidence="2">CJ02B3</strain>
    </source>
</reference>
<accession>W2LX40</accession>
<dbReference type="Proteomes" id="UP000053236">
    <property type="component" value="Unassembled WGS sequence"/>
</dbReference>
<evidence type="ECO:0000313" key="5">
    <source>
        <dbReference type="Proteomes" id="UP000053864"/>
    </source>
</evidence>
<sequence length="48" mass="5446">MQLFNTIFLVITVLNVSWCVHAHTTKIFPSSEMDMATTQWQDGVSTES</sequence>
<dbReference type="AlphaFoldDB" id="W2LX40"/>